<sequence length="154" mass="17215">MADSARSYIVTAIAVVIGGIIFMSPKVGTTTPAAATAATRPSTQAPIPDDQAPAQRITQVQIIRPGDFPDTAVENTLRKKCEGEWRDDFRMRVYCEKQQREAARTLTEGSPQDVPSDKASVVRSKCAADWPDDYRMRVYCEKQQYTAFRELGRR</sequence>
<feature type="transmembrane region" description="Helical" evidence="2">
    <location>
        <begin position="7"/>
        <end position="24"/>
    </location>
</feature>
<keyword evidence="2" id="KW-0812">Transmembrane</keyword>
<evidence type="ECO:0000313" key="3">
    <source>
        <dbReference type="EMBL" id="TFV41365.1"/>
    </source>
</evidence>
<feature type="region of interest" description="Disordered" evidence="1">
    <location>
        <begin position="33"/>
        <end position="53"/>
    </location>
</feature>
<gene>
    <name evidence="3" type="ORF">E4K65_36350</name>
</gene>
<reference evidence="3 4" key="1">
    <citation type="submission" date="2019-03" db="EMBL/GenBank/DDBJ databases">
        <title>Bradyrhizobium diversity isolated from nodules of Chamaecrista fasciculata.</title>
        <authorList>
            <person name="Klepa M.S."/>
            <person name="Urquiaga M.O."/>
            <person name="Hungria M."/>
            <person name="Delamuta J.R."/>
        </authorList>
    </citation>
    <scope>NUCLEOTIDE SEQUENCE [LARGE SCALE GENOMIC DNA]</scope>
    <source>
        <strain evidence="3 4">CNPSo 3448</strain>
    </source>
</reference>
<feature type="compositionally biased region" description="Low complexity" evidence="1">
    <location>
        <begin position="33"/>
        <end position="46"/>
    </location>
</feature>
<comment type="caution">
    <text evidence="3">The sequence shown here is derived from an EMBL/GenBank/DDBJ whole genome shotgun (WGS) entry which is preliminary data.</text>
</comment>
<dbReference type="Proteomes" id="UP000297966">
    <property type="component" value="Unassembled WGS sequence"/>
</dbReference>
<accession>A0A4Y9LDE3</accession>
<dbReference type="AlphaFoldDB" id="A0A4Y9LDE3"/>
<name>A0A4Y9LDE3_9BRAD</name>
<keyword evidence="2" id="KW-0472">Membrane</keyword>
<evidence type="ECO:0000313" key="4">
    <source>
        <dbReference type="Proteomes" id="UP000297966"/>
    </source>
</evidence>
<keyword evidence="2" id="KW-1133">Transmembrane helix</keyword>
<dbReference type="OrthoDB" id="7862753at2"/>
<protein>
    <submittedName>
        <fullName evidence="3">Uncharacterized protein</fullName>
    </submittedName>
</protein>
<proteinExistence type="predicted"/>
<dbReference type="RefSeq" id="WP_135178190.1">
    <property type="nucleotide sequence ID" value="NZ_JBIYER010000001.1"/>
</dbReference>
<dbReference type="EMBL" id="SPQT01000029">
    <property type="protein sequence ID" value="TFV41365.1"/>
    <property type="molecule type" value="Genomic_DNA"/>
</dbReference>
<organism evidence="3 4">
    <name type="scientific">Bradyrhizobium niftali</name>
    <dbReference type="NCBI Taxonomy" id="2560055"/>
    <lineage>
        <taxon>Bacteria</taxon>
        <taxon>Pseudomonadati</taxon>
        <taxon>Pseudomonadota</taxon>
        <taxon>Alphaproteobacteria</taxon>
        <taxon>Hyphomicrobiales</taxon>
        <taxon>Nitrobacteraceae</taxon>
        <taxon>Bradyrhizobium</taxon>
    </lineage>
</organism>
<evidence type="ECO:0000256" key="2">
    <source>
        <dbReference type="SAM" id="Phobius"/>
    </source>
</evidence>
<evidence type="ECO:0000256" key="1">
    <source>
        <dbReference type="SAM" id="MobiDB-lite"/>
    </source>
</evidence>
<keyword evidence="4" id="KW-1185">Reference proteome</keyword>